<dbReference type="GO" id="GO:0005634">
    <property type="term" value="C:nucleus"/>
    <property type="evidence" value="ECO:0007669"/>
    <property type="project" value="UniProtKB-SubCell"/>
</dbReference>
<evidence type="ECO:0000256" key="3">
    <source>
        <dbReference type="ARBA" id="ARBA00023242"/>
    </source>
</evidence>
<evidence type="ECO:0000256" key="1">
    <source>
        <dbReference type="ARBA" id="ARBA00004123"/>
    </source>
</evidence>
<feature type="compositionally biased region" description="Basic residues" evidence="5">
    <location>
        <begin position="62"/>
        <end position="81"/>
    </location>
</feature>
<feature type="domain" description="Groucho/TLE N-terminal Q-rich" evidence="6">
    <location>
        <begin position="188"/>
        <end position="295"/>
    </location>
</feature>
<dbReference type="GeneTree" id="ENSGT01030000234519"/>
<evidence type="ECO:0000313" key="7">
    <source>
        <dbReference type="Ensembl" id="ENSTGUP00000019251.1"/>
    </source>
</evidence>
<evidence type="ECO:0000313" key="8">
    <source>
        <dbReference type="Proteomes" id="UP000007754"/>
    </source>
</evidence>
<dbReference type="InterPro" id="IPR005617">
    <property type="entry name" value="Groucho/TLE_N"/>
</dbReference>
<dbReference type="AlphaFoldDB" id="A0A674G9A9"/>
<proteinExistence type="inferred from homology"/>
<evidence type="ECO:0000256" key="5">
    <source>
        <dbReference type="SAM" id="MobiDB-lite"/>
    </source>
</evidence>
<dbReference type="GO" id="GO:0005667">
    <property type="term" value="C:transcription regulator complex"/>
    <property type="evidence" value="ECO:0007669"/>
    <property type="project" value="TreeGrafter"/>
</dbReference>
<comment type="similarity">
    <text evidence="2">Belongs to the WD repeat Groucho/TLE family.</text>
</comment>
<organism evidence="7 8">
    <name type="scientific">Taeniopygia guttata</name>
    <name type="common">Zebra finch</name>
    <name type="synonym">Poephila guttata</name>
    <dbReference type="NCBI Taxonomy" id="59729"/>
    <lineage>
        <taxon>Eukaryota</taxon>
        <taxon>Metazoa</taxon>
        <taxon>Chordata</taxon>
        <taxon>Craniata</taxon>
        <taxon>Vertebrata</taxon>
        <taxon>Euteleostomi</taxon>
        <taxon>Archelosauria</taxon>
        <taxon>Archosauria</taxon>
        <taxon>Dinosauria</taxon>
        <taxon>Saurischia</taxon>
        <taxon>Theropoda</taxon>
        <taxon>Coelurosauria</taxon>
        <taxon>Aves</taxon>
        <taxon>Neognathae</taxon>
        <taxon>Neoaves</taxon>
        <taxon>Telluraves</taxon>
        <taxon>Australaves</taxon>
        <taxon>Passeriformes</taxon>
        <taxon>Passeroidea</taxon>
        <taxon>Estrildidae</taxon>
        <taxon>Estrildinae</taxon>
        <taxon>Taeniopygia</taxon>
    </lineage>
</organism>
<comment type="subcellular location">
    <subcellularLocation>
        <location evidence="1">Nucleus</location>
    </subcellularLocation>
</comment>
<keyword evidence="4" id="KW-0175">Coiled coil</keyword>
<reference evidence="7" key="3">
    <citation type="submission" date="2025-09" db="UniProtKB">
        <authorList>
            <consortium name="Ensembl"/>
        </authorList>
    </citation>
    <scope>IDENTIFICATION</scope>
</reference>
<dbReference type="InterPro" id="IPR009146">
    <property type="entry name" value="Groucho_enhance"/>
</dbReference>
<dbReference type="GO" id="GO:0003714">
    <property type="term" value="F:transcription corepressor activity"/>
    <property type="evidence" value="ECO:0007669"/>
    <property type="project" value="TreeGrafter"/>
</dbReference>
<feature type="region of interest" description="Disordered" evidence="5">
    <location>
        <begin position="1"/>
        <end position="184"/>
    </location>
</feature>
<reference evidence="7 8" key="1">
    <citation type="journal article" date="2010" name="Nature">
        <title>The genome of a songbird.</title>
        <authorList>
            <person name="Warren W.C."/>
            <person name="Clayton D.F."/>
            <person name="Ellegren H."/>
            <person name="Arnold A.P."/>
            <person name="Hillier L.W."/>
            <person name="Kunstner A."/>
            <person name="Searle S."/>
            <person name="White S."/>
            <person name="Vilella A.J."/>
            <person name="Fairley S."/>
            <person name="Heger A."/>
            <person name="Kong L."/>
            <person name="Ponting C.P."/>
            <person name="Jarvis E.D."/>
            <person name="Mello C.V."/>
            <person name="Minx P."/>
            <person name="Lovell P."/>
            <person name="Velho T.A."/>
            <person name="Ferris M."/>
            <person name="Balakrishnan C.N."/>
            <person name="Sinha S."/>
            <person name="Blatti C."/>
            <person name="London S.E."/>
            <person name="Li Y."/>
            <person name="Lin Y.C."/>
            <person name="George J."/>
            <person name="Sweedler J."/>
            <person name="Southey B."/>
            <person name="Gunaratne P."/>
            <person name="Watson M."/>
            <person name="Nam K."/>
            <person name="Backstrom N."/>
            <person name="Smeds L."/>
            <person name="Nabholz B."/>
            <person name="Itoh Y."/>
            <person name="Whitney O."/>
            <person name="Pfenning A.R."/>
            <person name="Howard J."/>
            <person name="Volker M."/>
            <person name="Skinner B.M."/>
            <person name="Griffin D.K."/>
            <person name="Ye L."/>
            <person name="McLaren W.M."/>
            <person name="Flicek P."/>
            <person name="Quesada V."/>
            <person name="Velasco G."/>
            <person name="Lopez-Otin C."/>
            <person name="Puente X.S."/>
            <person name="Olender T."/>
            <person name="Lancet D."/>
            <person name="Smit A.F."/>
            <person name="Hubley R."/>
            <person name="Konkel M.K."/>
            <person name="Walker J.A."/>
            <person name="Batzer M.A."/>
            <person name="Gu W."/>
            <person name="Pollock D.D."/>
            <person name="Chen L."/>
            <person name="Cheng Z."/>
            <person name="Eichler E.E."/>
            <person name="Stapley J."/>
            <person name="Slate J."/>
            <person name="Ekblom R."/>
            <person name="Birkhead T."/>
            <person name="Burke T."/>
            <person name="Burt D."/>
            <person name="Scharff C."/>
            <person name="Adam I."/>
            <person name="Richard H."/>
            <person name="Sultan M."/>
            <person name="Soldatov A."/>
            <person name="Lehrach H."/>
            <person name="Edwards S.V."/>
            <person name="Yang S.P."/>
            <person name="Li X."/>
            <person name="Graves T."/>
            <person name="Fulton L."/>
            <person name="Nelson J."/>
            <person name="Chinwalla A."/>
            <person name="Hou S."/>
            <person name="Mardis E.R."/>
            <person name="Wilson R.K."/>
        </authorList>
    </citation>
    <scope>NUCLEOTIDE SEQUENCE [LARGE SCALE GENOMIC DNA]</scope>
</reference>
<feature type="compositionally biased region" description="Low complexity" evidence="5">
    <location>
        <begin position="14"/>
        <end position="27"/>
    </location>
</feature>
<evidence type="ECO:0000256" key="2">
    <source>
        <dbReference type="ARBA" id="ARBA00005969"/>
    </source>
</evidence>
<feature type="coiled-coil region" evidence="4">
    <location>
        <begin position="196"/>
        <end position="223"/>
    </location>
</feature>
<accession>A0A674G9A9</accession>
<evidence type="ECO:0000256" key="4">
    <source>
        <dbReference type="SAM" id="Coils"/>
    </source>
</evidence>
<dbReference type="InParanoid" id="A0A674G9A9"/>
<dbReference type="PANTHER" id="PTHR10814:SF4">
    <property type="entry name" value="TRANSDUCIN-LIKE ENHANCER PROTEIN 2"/>
    <property type="match status" value="1"/>
</dbReference>
<dbReference type="Proteomes" id="UP000007754">
    <property type="component" value="Chromosome 28"/>
</dbReference>
<keyword evidence="8" id="KW-1185">Reference proteome</keyword>
<dbReference type="PANTHER" id="PTHR10814">
    <property type="entry name" value="TRANSDUCIN-LIKE ENHANCER PROTEIN"/>
    <property type="match status" value="1"/>
</dbReference>
<name>A0A674G9A9_TAEGU</name>
<evidence type="ECO:0000259" key="6">
    <source>
        <dbReference type="Pfam" id="PF03920"/>
    </source>
</evidence>
<dbReference type="GO" id="GO:0090090">
    <property type="term" value="P:negative regulation of canonical Wnt signaling pathway"/>
    <property type="evidence" value="ECO:0007669"/>
    <property type="project" value="TreeGrafter"/>
</dbReference>
<dbReference type="Ensembl" id="ENSTGUT00000025313.1">
    <property type="protein sequence ID" value="ENSTGUP00000019251.1"/>
    <property type="gene ID" value="ENSTGUG00000026945.1"/>
</dbReference>
<protein>
    <recommendedName>
        <fullName evidence="6">Groucho/TLE N-terminal Q-rich domain-containing protein</fullName>
    </recommendedName>
</protein>
<feature type="compositionally biased region" description="Gly residues" evidence="5">
    <location>
        <begin position="158"/>
        <end position="168"/>
    </location>
</feature>
<dbReference type="Pfam" id="PF03920">
    <property type="entry name" value="TLE_N"/>
    <property type="match status" value="1"/>
</dbReference>
<sequence>QRPVSLPGTGGCSGPRAGVAPRWAPRAWRGRGREKHPLSSGPGPPYGRAPPERLRSGQQRRLQSRRLARGSLGLRHRRRGSSRAPRERASLSGRGRPGRAGTGGRSPATPGPPPARRDQRSPPGAPPGRSSPVPRERQGWTGSPGTRDVPARTAPGKCGRGGGAGPGRGTEPQPPARAVSPLQPGQPFKFSVLEICERIKEEFQLLQAQYHSLKLECEKLLSEKTEMQRHYVMYYEMSYGLNIEMHKQAEIVKRLSAICAQMIPFLTQEHQQQVLQAVERAKQVTMGELNSIVGVSCSAWLWAKTLSCLGVQVVMGEVRFFTILIHLLLLFKGFYYFDAPIFYHLRVFYCFDTLIFYHLRVFTILIHPFLTI</sequence>
<keyword evidence="3" id="KW-0539">Nucleus</keyword>
<reference evidence="7" key="2">
    <citation type="submission" date="2025-08" db="UniProtKB">
        <authorList>
            <consortium name="Ensembl"/>
        </authorList>
    </citation>
    <scope>IDENTIFICATION</scope>
</reference>